<protein>
    <recommendedName>
        <fullName evidence="2">Myb-like DNA-binding domain-containing protein</fullName>
    </recommendedName>
</protein>
<evidence type="ECO:0000256" key="1">
    <source>
        <dbReference type="SAM" id="MobiDB-lite"/>
    </source>
</evidence>
<keyword evidence="4" id="KW-1185">Reference proteome</keyword>
<sequence length="206" mass="22039">MAPPQDTESQFRFLIACIKHSTNGKVDFEAVRKECDVVTKGAAAKRFERLMKAHGINGGLTSTFKKETKEEADEADLPGINDDVGDDDEPIKGEVKSEDAIHVKSELGGYANLPMMSPPPPSSTMAVGAHVSGSDSDDDVMIVCASEKTPDIGDGSKQQQRHREHSRQLSPAPAIVATTKRPGMTDDSIKAESSVADDKDGDETSV</sequence>
<dbReference type="Proteomes" id="UP001480595">
    <property type="component" value="Unassembled WGS sequence"/>
</dbReference>
<feature type="region of interest" description="Disordered" evidence="1">
    <location>
        <begin position="111"/>
        <end position="206"/>
    </location>
</feature>
<dbReference type="InterPro" id="IPR054505">
    <property type="entry name" value="Myb_DNA-bind_8"/>
</dbReference>
<feature type="region of interest" description="Disordered" evidence="1">
    <location>
        <begin position="68"/>
        <end position="90"/>
    </location>
</feature>
<gene>
    <name evidence="3" type="ORF">PG994_001399</name>
</gene>
<proteinExistence type="predicted"/>
<name>A0ABR1WTD0_9PEZI</name>
<evidence type="ECO:0000313" key="4">
    <source>
        <dbReference type="Proteomes" id="UP001480595"/>
    </source>
</evidence>
<feature type="domain" description="Myb-like DNA-binding" evidence="2">
    <location>
        <begin position="8"/>
        <end position="55"/>
    </location>
</feature>
<organism evidence="3 4">
    <name type="scientific">Apiospora phragmitis</name>
    <dbReference type="NCBI Taxonomy" id="2905665"/>
    <lineage>
        <taxon>Eukaryota</taxon>
        <taxon>Fungi</taxon>
        <taxon>Dikarya</taxon>
        <taxon>Ascomycota</taxon>
        <taxon>Pezizomycotina</taxon>
        <taxon>Sordariomycetes</taxon>
        <taxon>Xylariomycetidae</taxon>
        <taxon>Amphisphaeriales</taxon>
        <taxon>Apiosporaceae</taxon>
        <taxon>Apiospora</taxon>
    </lineage>
</organism>
<dbReference type="EMBL" id="JAQQWL010000002">
    <property type="protein sequence ID" value="KAK8086425.1"/>
    <property type="molecule type" value="Genomic_DNA"/>
</dbReference>
<evidence type="ECO:0000313" key="3">
    <source>
        <dbReference type="EMBL" id="KAK8086425.1"/>
    </source>
</evidence>
<reference evidence="3 4" key="1">
    <citation type="submission" date="2023-01" db="EMBL/GenBank/DDBJ databases">
        <title>Analysis of 21 Apiospora genomes using comparative genomics revels a genus with tremendous synthesis potential of carbohydrate active enzymes and secondary metabolites.</title>
        <authorList>
            <person name="Sorensen T."/>
        </authorList>
    </citation>
    <scope>NUCLEOTIDE SEQUENCE [LARGE SCALE GENOMIC DNA]</scope>
    <source>
        <strain evidence="3 4">CBS 135458</strain>
    </source>
</reference>
<dbReference type="RefSeq" id="XP_066720949.1">
    <property type="nucleotide sequence ID" value="XM_066852808.1"/>
</dbReference>
<comment type="caution">
    <text evidence="3">The sequence shown here is derived from an EMBL/GenBank/DDBJ whole genome shotgun (WGS) entry which is preliminary data.</text>
</comment>
<dbReference type="GeneID" id="92085871"/>
<accession>A0ABR1WTD0</accession>
<evidence type="ECO:0000259" key="2">
    <source>
        <dbReference type="Pfam" id="PF22980"/>
    </source>
</evidence>
<dbReference type="Pfam" id="PF22980">
    <property type="entry name" value="Myb_DNA-bind_8"/>
    <property type="match status" value="1"/>
</dbReference>